<comment type="similarity">
    <text evidence="5">Belongs to the EIF-2B alpha/beta/delta subunits family. MtnA subfamily.</text>
</comment>
<dbReference type="GO" id="GO:0046523">
    <property type="term" value="F:S-methyl-5-thioribose-1-phosphate isomerase activity"/>
    <property type="evidence" value="ECO:0007669"/>
    <property type="project" value="UniProtKB-UniRule"/>
</dbReference>
<dbReference type="InterPro" id="IPR037171">
    <property type="entry name" value="NagB/RpiA_transferase-like"/>
</dbReference>
<accession>A0A2V4U2T3</accession>
<evidence type="ECO:0000256" key="4">
    <source>
        <dbReference type="ARBA" id="ARBA00058145"/>
    </source>
</evidence>
<protein>
    <recommendedName>
        <fullName evidence="5">Methylthioribose-1-phosphate isomerase</fullName>
        <shortName evidence="5">M1Pi</shortName>
        <shortName evidence="5">MTR-1-P isomerase</shortName>
        <ecNumber evidence="5">5.3.1.23</ecNumber>
    </recommendedName>
    <alternativeName>
        <fullName evidence="5">S-methyl-5-thioribose-1-phosphate isomerase</fullName>
    </alternativeName>
</protein>
<comment type="function">
    <text evidence="4">Catalyzes the interconversion of methylthioribose-1-phosphate (MTR-1-P) into methylthioribulose-1-phosphate (MTRu-1-P). Also catalyzes the interconversion of 5-deoxyribose 1-phosphate and 5-deoxyribulose 1-phosphate. Part of a bifunctional DHAP-shunt salvage pathway for SAM by-products.</text>
</comment>
<evidence type="ECO:0000313" key="6">
    <source>
        <dbReference type="EMBL" id="PYE28048.1"/>
    </source>
</evidence>
<dbReference type="PANTHER" id="PTHR43475">
    <property type="entry name" value="METHYLTHIORIBOSE-1-PHOSPHATE ISOMERASE"/>
    <property type="match status" value="1"/>
</dbReference>
<dbReference type="InterPro" id="IPR011559">
    <property type="entry name" value="Initiation_fac_2B_a/b/d"/>
</dbReference>
<dbReference type="Pfam" id="PF01008">
    <property type="entry name" value="IF-2B"/>
    <property type="match status" value="1"/>
</dbReference>
<dbReference type="Gene3D" id="1.20.120.420">
    <property type="entry name" value="translation initiation factor eif-2b, domain 1"/>
    <property type="match status" value="1"/>
</dbReference>
<feature type="binding site" evidence="5">
    <location>
        <begin position="68"/>
        <end position="70"/>
    </location>
    <ligand>
        <name>substrate</name>
    </ligand>
</feature>
<dbReference type="Gene3D" id="3.40.50.10470">
    <property type="entry name" value="Translation initiation factor eif-2b, domain 2"/>
    <property type="match status" value="1"/>
</dbReference>
<reference evidence="6 7" key="1">
    <citation type="submission" date="2018-06" db="EMBL/GenBank/DDBJ databases">
        <title>Genomic Encyclopedia of Type Strains, Phase IV (KMG-V): Genome sequencing to study the core and pangenomes of soil and plant-associated prokaryotes.</title>
        <authorList>
            <person name="Whitman W."/>
        </authorList>
    </citation>
    <scope>NUCLEOTIDE SEQUENCE [LARGE SCALE GENOMIC DNA]</scope>
    <source>
        <strain evidence="6 7">SRCL-318</strain>
    </source>
</reference>
<evidence type="ECO:0000256" key="1">
    <source>
        <dbReference type="ARBA" id="ARBA00023235"/>
    </source>
</evidence>
<dbReference type="PANTHER" id="PTHR43475:SF1">
    <property type="entry name" value="METHYLTHIORIBOSE-1-PHOSPHATE ISOMERASE"/>
    <property type="match status" value="1"/>
</dbReference>
<evidence type="ECO:0000256" key="5">
    <source>
        <dbReference type="HAMAP-Rule" id="MF_01678"/>
    </source>
</evidence>
<dbReference type="FunFam" id="3.40.50.10470:FF:000006">
    <property type="entry name" value="Methylthioribose-1-phosphate isomerase"/>
    <property type="match status" value="1"/>
</dbReference>
<dbReference type="FunFam" id="1.20.120.420:FF:000001">
    <property type="entry name" value="Methylthioribose-1-phosphate isomerase"/>
    <property type="match status" value="1"/>
</dbReference>
<feature type="binding site" evidence="5">
    <location>
        <position position="218"/>
    </location>
    <ligand>
        <name>substrate</name>
    </ligand>
</feature>
<dbReference type="InterPro" id="IPR000649">
    <property type="entry name" value="IF-2B-related"/>
</dbReference>
<dbReference type="NCBIfam" id="TIGR00512">
    <property type="entry name" value="salvage_mtnA"/>
    <property type="match status" value="1"/>
</dbReference>
<comment type="caution">
    <text evidence="6">The sequence shown here is derived from an EMBL/GenBank/DDBJ whole genome shotgun (WGS) entry which is preliminary data.</text>
</comment>
<dbReference type="EMBL" id="QJSQ01000001">
    <property type="protein sequence ID" value="PYE28048.1"/>
    <property type="molecule type" value="Genomic_DNA"/>
</dbReference>
<comment type="catalytic activity">
    <reaction evidence="3">
        <text>5-(methylsulfanyl)-alpha-D-ribose 1-phosphate = 5-(methylsulfanyl)-D-ribulose 1-phosphate</text>
        <dbReference type="Rhea" id="RHEA:19989"/>
        <dbReference type="ChEBI" id="CHEBI:58533"/>
        <dbReference type="ChEBI" id="CHEBI:58548"/>
        <dbReference type="EC" id="5.3.1.23"/>
    </reaction>
    <physiologicalReaction direction="left-to-right" evidence="3">
        <dbReference type="Rhea" id="RHEA:19990"/>
    </physiologicalReaction>
</comment>
<comment type="pathway">
    <text evidence="5">Amino-acid biosynthesis; L-methionine biosynthesis via salvage pathway; L-methionine from S-methyl-5-thio-alpha-D-ribose 1-phosphate: step 1/6.</text>
</comment>
<sequence length="372" mass="39192">MGGSDRTTGIDGERMTLHAQQSNLPPTIEWRDGTLYLLDQTRLPRECVVEAVDSVEAVWRAIHELRVRGAPAIGVAAAYGLCVAMRDEPRDSRDAFLARLEAHAAYLDGARPTAVNLRWALERMLSQARAESGATGAALYEALVAEAKRIHQEDIELCARIGEAGRTLIAPGSGVLTHCNAGALATAGIGTATAPLYCAHRDGVAFRVYADETRPLLQGARLTAYELQQAGLDVTLITDSMAPTLMAQGLVDLVIVGTDRVAANGDVANKIGTLGVAIAAKHFGIPFYVACPSSTLDLRTASGADIVIEERGAAEVTHLAGQRTAPEGIQVRNPAFDVTPHTLVTGIVTERGIVRAPFEASLAALFATGAAA</sequence>
<dbReference type="InterPro" id="IPR027363">
    <property type="entry name" value="M1Pi_N"/>
</dbReference>
<dbReference type="InterPro" id="IPR042529">
    <property type="entry name" value="IF_2B-like_C"/>
</dbReference>
<dbReference type="AlphaFoldDB" id="A0A2V4U2T3"/>
<feature type="binding site" evidence="5">
    <location>
        <begin position="269"/>
        <end position="270"/>
    </location>
    <ligand>
        <name>substrate</name>
    </ligand>
</feature>
<proteinExistence type="inferred from homology"/>
<feature type="active site" description="Proton donor" evidence="5">
    <location>
        <position position="259"/>
    </location>
</feature>
<gene>
    <name evidence="5" type="primary">mtnA</name>
    <name evidence="6" type="ORF">C7410_101380</name>
</gene>
<organism evidence="6 7">
    <name type="scientific">Paraburkholderia silvatlantica</name>
    <dbReference type="NCBI Taxonomy" id="321895"/>
    <lineage>
        <taxon>Bacteria</taxon>
        <taxon>Pseudomonadati</taxon>
        <taxon>Pseudomonadota</taxon>
        <taxon>Betaproteobacteria</taxon>
        <taxon>Burkholderiales</taxon>
        <taxon>Burkholderiaceae</taxon>
        <taxon>Paraburkholderia</taxon>
    </lineage>
</organism>
<dbReference type="Proteomes" id="UP000247772">
    <property type="component" value="Unassembled WGS sequence"/>
</dbReference>
<dbReference type="SUPFAM" id="SSF100950">
    <property type="entry name" value="NagB/RpiA/CoA transferase-like"/>
    <property type="match status" value="1"/>
</dbReference>
<name>A0A2V4U2T3_9BURK</name>
<keyword evidence="5" id="KW-0028">Amino-acid biosynthesis</keyword>
<evidence type="ECO:0000313" key="7">
    <source>
        <dbReference type="Proteomes" id="UP000247772"/>
    </source>
</evidence>
<dbReference type="GO" id="GO:0019509">
    <property type="term" value="P:L-methionine salvage from methylthioadenosine"/>
    <property type="evidence" value="ECO:0007669"/>
    <property type="project" value="UniProtKB-UniRule"/>
</dbReference>
<dbReference type="UniPathway" id="UPA00904">
    <property type="reaction ID" value="UER00874"/>
</dbReference>
<dbReference type="NCBIfam" id="TIGR00524">
    <property type="entry name" value="eIF-2B_rel"/>
    <property type="match status" value="1"/>
</dbReference>
<dbReference type="NCBIfam" id="NF004326">
    <property type="entry name" value="PRK05720.1"/>
    <property type="match status" value="1"/>
</dbReference>
<evidence type="ECO:0000256" key="3">
    <source>
        <dbReference type="ARBA" id="ARBA00051169"/>
    </source>
</evidence>
<feature type="site" description="Transition state stabilizer" evidence="5">
    <location>
        <position position="179"/>
    </location>
</feature>
<dbReference type="EC" id="5.3.1.23" evidence="5"/>
<dbReference type="HAMAP" id="MF_01678">
    <property type="entry name" value="Salvage_MtnA"/>
    <property type="match status" value="1"/>
</dbReference>
<keyword evidence="1 5" id="KW-0413">Isomerase</keyword>
<evidence type="ECO:0000256" key="2">
    <source>
        <dbReference type="ARBA" id="ARBA00050906"/>
    </source>
</evidence>
<comment type="catalytic activity">
    <reaction evidence="2">
        <text>5-deoxy-alpha-D-ribose 1-phosphate = 5-deoxy-D-ribulose 1-phosphate</text>
        <dbReference type="Rhea" id="RHEA:61296"/>
        <dbReference type="ChEBI" id="CHEBI:58749"/>
        <dbReference type="ChEBI" id="CHEBI:144504"/>
    </reaction>
    <physiologicalReaction direction="left-to-right" evidence="2">
        <dbReference type="Rhea" id="RHEA:61297"/>
    </physiologicalReaction>
</comment>
<keyword evidence="5" id="KW-0486">Methionine biosynthesis</keyword>
<dbReference type="InterPro" id="IPR005251">
    <property type="entry name" value="IF-M1Pi"/>
</dbReference>
<feature type="binding site" evidence="5">
    <location>
        <position position="111"/>
    </location>
    <ligand>
        <name>substrate</name>
    </ligand>
</feature>